<name>A0A2K5YQA4_MANLE</name>
<dbReference type="GO" id="GO:0032580">
    <property type="term" value="C:Golgi cisterna membrane"/>
    <property type="evidence" value="ECO:0007669"/>
    <property type="project" value="TreeGrafter"/>
</dbReference>
<evidence type="ECO:0000313" key="5">
    <source>
        <dbReference type="Ensembl" id="ENSMLEP00000017732.1"/>
    </source>
</evidence>
<evidence type="ECO:0000256" key="2">
    <source>
        <dbReference type="SAM" id="Coils"/>
    </source>
</evidence>
<sequence>MQNDRTTISRALSQNRELKEQLAELQSGFVKLTNENMEITSALQSEQHVKRELGKKLGELQEKLSELKETVELKSQEAQSLQQQRDQYLGHLQQYVAAYQQQLTSEKEVLHNQLLLQIQLVDQLQQQEAQGKAVAEMARQELQEAQERLEAVTQQNQQLRSQLSLMAHPGEGDGLDREEEEEEEEEVEAAPRPMPSIPEDLESREAMVAFFNSAVASAEEEQARLRGQLKEQRVRCRRLAHLLALAQKEPEVAAPAPGTGGDSVCGETHRALQGAMEKLQSRFMELMQEKADLKERRPGRLLPVTTPLHSRSCSCFVRCRTPGSAQAWAATPAFLFFTGLTRTMR</sequence>
<feature type="coiled-coil region" evidence="2">
    <location>
        <begin position="1"/>
        <end position="84"/>
    </location>
</feature>
<feature type="coiled-coil region" evidence="2">
    <location>
        <begin position="269"/>
        <end position="296"/>
    </location>
</feature>
<dbReference type="PANTHER" id="PTHR10881:SF58">
    <property type="entry name" value="GOLGIN SUBFAMILY A MEMBER 2"/>
    <property type="match status" value="1"/>
</dbReference>
<feature type="domain" description="Golgin subfamily A conserved" evidence="4">
    <location>
        <begin position="1"/>
        <end position="296"/>
    </location>
</feature>
<dbReference type="GeneTree" id="ENSGT00530000062932"/>
<reference evidence="5" key="2">
    <citation type="submission" date="2025-09" db="UniProtKB">
        <authorList>
            <consortium name="Ensembl"/>
        </authorList>
    </citation>
    <scope>IDENTIFICATION</scope>
</reference>
<dbReference type="GO" id="GO:0000137">
    <property type="term" value="C:Golgi cis cisterna"/>
    <property type="evidence" value="ECO:0007669"/>
    <property type="project" value="TreeGrafter"/>
</dbReference>
<keyword evidence="1 2" id="KW-0175">Coiled coil</keyword>
<evidence type="ECO:0000256" key="3">
    <source>
        <dbReference type="SAM" id="MobiDB-lite"/>
    </source>
</evidence>
<reference evidence="5" key="1">
    <citation type="submission" date="2025-08" db="UniProtKB">
        <authorList>
            <consortium name="Ensembl"/>
        </authorList>
    </citation>
    <scope>IDENTIFICATION</scope>
</reference>
<dbReference type="GO" id="GO:0005801">
    <property type="term" value="C:cis-Golgi network"/>
    <property type="evidence" value="ECO:0007669"/>
    <property type="project" value="TreeGrafter"/>
</dbReference>
<dbReference type="PANTHER" id="PTHR10881">
    <property type="entry name" value="GOLGIN SUBFAMILY A MEMBER-RELATED"/>
    <property type="match status" value="1"/>
</dbReference>
<dbReference type="GO" id="GO:0007030">
    <property type="term" value="P:Golgi organization"/>
    <property type="evidence" value="ECO:0007669"/>
    <property type="project" value="TreeGrafter"/>
</dbReference>
<dbReference type="Pfam" id="PF15070">
    <property type="entry name" value="GOLGA2L5"/>
    <property type="match status" value="1"/>
</dbReference>
<proteinExistence type="predicted"/>
<gene>
    <name evidence="5" type="primary">GOLGA2</name>
</gene>
<dbReference type="AlphaFoldDB" id="A0A2K5YQA4"/>
<dbReference type="GO" id="GO:0090307">
    <property type="term" value="P:mitotic spindle assembly"/>
    <property type="evidence" value="ECO:0007669"/>
    <property type="project" value="TreeGrafter"/>
</dbReference>
<protein>
    <submittedName>
        <fullName evidence="5">Golgin A2</fullName>
    </submittedName>
</protein>
<feature type="coiled-coil region" evidence="2">
    <location>
        <begin position="128"/>
        <end position="162"/>
    </location>
</feature>
<keyword evidence="6" id="KW-1185">Reference proteome</keyword>
<dbReference type="Ensembl" id="ENSMLET00000041211.1">
    <property type="protein sequence ID" value="ENSMLEP00000017732.1"/>
    <property type="gene ID" value="ENSMLEG00000033003.1"/>
</dbReference>
<feature type="compositionally biased region" description="Acidic residues" evidence="3">
    <location>
        <begin position="176"/>
        <end position="188"/>
    </location>
</feature>
<organism evidence="5 6">
    <name type="scientific">Mandrillus leucophaeus</name>
    <name type="common">Drill</name>
    <name type="synonym">Papio leucophaeus</name>
    <dbReference type="NCBI Taxonomy" id="9568"/>
    <lineage>
        <taxon>Eukaryota</taxon>
        <taxon>Metazoa</taxon>
        <taxon>Chordata</taxon>
        <taxon>Craniata</taxon>
        <taxon>Vertebrata</taxon>
        <taxon>Euteleostomi</taxon>
        <taxon>Mammalia</taxon>
        <taxon>Eutheria</taxon>
        <taxon>Euarchontoglires</taxon>
        <taxon>Primates</taxon>
        <taxon>Haplorrhini</taxon>
        <taxon>Catarrhini</taxon>
        <taxon>Cercopithecidae</taxon>
        <taxon>Cercopithecinae</taxon>
        <taxon>Mandrillus</taxon>
    </lineage>
</organism>
<dbReference type="Proteomes" id="UP000233140">
    <property type="component" value="Unassembled WGS sequence"/>
</dbReference>
<evidence type="ECO:0000313" key="6">
    <source>
        <dbReference type="Proteomes" id="UP000233140"/>
    </source>
</evidence>
<feature type="region of interest" description="Disordered" evidence="3">
    <location>
        <begin position="166"/>
        <end position="196"/>
    </location>
</feature>
<dbReference type="InterPro" id="IPR024858">
    <property type="entry name" value="GOLGA"/>
</dbReference>
<evidence type="ECO:0000256" key="1">
    <source>
        <dbReference type="ARBA" id="ARBA00023054"/>
    </source>
</evidence>
<accession>A0A2K5YQA4</accession>
<dbReference type="InterPro" id="IPR043976">
    <property type="entry name" value="GOLGA_cons_dom"/>
</dbReference>
<evidence type="ECO:0000259" key="4">
    <source>
        <dbReference type="Pfam" id="PF15070"/>
    </source>
</evidence>